<organism evidence="3 4">
    <name type="scientific">Heliocybe sulcata</name>
    <dbReference type="NCBI Taxonomy" id="5364"/>
    <lineage>
        <taxon>Eukaryota</taxon>
        <taxon>Fungi</taxon>
        <taxon>Dikarya</taxon>
        <taxon>Basidiomycota</taxon>
        <taxon>Agaricomycotina</taxon>
        <taxon>Agaricomycetes</taxon>
        <taxon>Gloeophyllales</taxon>
        <taxon>Gloeophyllaceae</taxon>
        <taxon>Heliocybe</taxon>
    </lineage>
</organism>
<dbReference type="PANTHER" id="PTHR38248">
    <property type="entry name" value="FUNK1 6"/>
    <property type="match status" value="1"/>
</dbReference>
<dbReference type="PROSITE" id="PS00109">
    <property type="entry name" value="PROTEIN_KINASE_TYR"/>
    <property type="match status" value="1"/>
</dbReference>
<dbReference type="InterPro" id="IPR008266">
    <property type="entry name" value="Tyr_kinase_AS"/>
</dbReference>
<dbReference type="Pfam" id="PF17667">
    <property type="entry name" value="Pkinase_fungal"/>
    <property type="match status" value="1"/>
</dbReference>
<keyword evidence="4" id="KW-1185">Reference proteome</keyword>
<reference evidence="3 4" key="1">
    <citation type="journal article" date="2019" name="Nat. Ecol. Evol.">
        <title>Megaphylogeny resolves global patterns of mushroom evolution.</title>
        <authorList>
            <person name="Varga T."/>
            <person name="Krizsan K."/>
            <person name="Foldi C."/>
            <person name="Dima B."/>
            <person name="Sanchez-Garcia M."/>
            <person name="Sanchez-Ramirez S."/>
            <person name="Szollosi G.J."/>
            <person name="Szarkandi J.G."/>
            <person name="Papp V."/>
            <person name="Albert L."/>
            <person name="Andreopoulos W."/>
            <person name="Angelini C."/>
            <person name="Antonin V."/>
            <person name="Barry K.W."/>
            <person name="Bougher N.L."/>
            <person name="Buchanan P."/>
            <person name="Buyck B."/>
            <person name="Bense V."/>
            <person name="Catcheside P."/>
            <person name="Chovatia M."/>
            <person name="Cooper J."/>
            <person name="Damon W."/>
            <person name="Desjardin D."/>
            <person name="Finy P."/>
            <person name="Geml J."/>
            <person name="Haridas S."/>
            <person name="Hughes K."/>
            <person name="Justo A."/>
            <person name="Karasinski D."/>
            <person name="Kautmanova I."/>
            <person name="Kiss B."/>
            <person name="Kocsube S."/>
            <person name="Kotiranta H."/>
            <person name="LaButti K.M."/>
            <person name="Lechner B.E."/>
            <person name="Liimatainen K."/>
            <person name="Lipzen A."/>
            <person name="Lukacs Z."/>
            <person name="Mihaltcheva S."/>
            <person name="Morgado L.N."/>
            <person name="Niskanen T."/>
            <person name="Noordeloos M.E."/>
            <person name="Ohm R.A."/>
            <person name="Ortiz-Santana B."/>
            <person name="Ovrebo C."/>
            <person name="Racz N."/>
            <person name="Riley R."/>
            <person name="Savchenko A."/>
            <person name="Shiryaev A."/>
            <person name="Soop K."/>
            <person name="Spirin V."/>
            <person name="Szebenyi C."/>
            <person name="Tomsovsky M."/>
            <person name="Tulloss R.E."/>
            <person name="Uehling J."/>
            <person name="Grigoriev I.V."/>
            <person name="Vagvolgyi C."/>
            <person name="Papp T."/>
            <person name="Martin F.M."/>
            <person name="Miettinen O."/>
            <person name="Hibbett D.S."/>
            <person name="Nagy L.G."/>
        </authorList>
    </citation>
    <scope>NUCLEOTIDE SEQUENCE [LARGE SCALE GENOMIC DNA]</scope>
    <source>
        <strain evidence="3 4">OMC1185</strain>
    </source>
</reference>
<feature type="region of interest" description="Disordered" evidence="1">
    <location>
        <begin position="746"/>
        <end position="791"/>
    </location>
</feature>
<protein>
    <recommendedName>
        <fullName evidence="2">Fungal-type protein kinase domain-containing protein</fullName>
    </recommendedName>
</protein>
<evidence type="ECO:0000313" key="4">
    <source>
        <dbReference type="Proteomes" id="UP000305948"/>
    </source>
</evidence>
<dbReference type="GO" id="GO:0004672">
    <property type="term" value="F:protein kinase activity"/>
    <property type="evidence" value="ECO:0007669"/>
    <property type="project" value="InterPro"/>
</dbReference>
<feature type="compositionally biased region" description="Polar residues" evidence="1">
    <location>
        <begin position="369"/>
        <end position="384"/>
    </location>
</feature>
<evidence type="ECO:0000256" key="1">
    <source>
        <dbReference type="SAM" id="MobiDB-lite"/>
    </source>
</evidence>
<dbReference type="AlphaFoldDB" id="A0A5C3MN15"/>
<dbReference type="OrthoDB" id="2801804at2759"/>
<dbReference type="Gene3D" id="1.10.510.10">
    <property type="entry name" value="Transferase(Phosphotransferase) domain 1"/>
    <property type="match status" value="1"/>
</dbReference>
<dbReference type="InterPro" id="IPR011009">
    <property type="entry name" value="Kinase-like_dom_sf"/>
</dbReference>
<feature type="domain" description="Fungal-type protein kinase" evidence="2">
    <location>
        <begin position="259"/>
        <end position="553"/>
    </location>
</feature>
<evidence type="ECO:0000313" key="3">
    <source>
        <dbReference type="EMBL" id="TFK45418.1"/>
    </source>
</evidence>
<dbReference type="EMBL" id="ML213544">
    <property type="protein sequence ID" value="TFK45418.1"/>
    <property type="molecule type" value="Genomic_DNA"/>
</dbReference>
<feature type="region of interest" description="Disordered" evidence="1">
    <location>
        <begin position="344"/>
        <end position="412"/>
    </location>
</feature>
<feature type="compositionally biased region" description="Low complexity" evidence="1">
    <location>
        <begin position="747"/>
        <end position="767"/>
    </location>
</feature>
<name>A0A5C3MN15_9AGAM</name>
<proteinExistence type="predicted"/>
<accession>A0A5C3MN15</accession>
<sequence length="791" mass="88697">METIQTERGMYTPWIQVVHESNFCSGYKFVATPHKGDPQDYRGRGRQVPDVGLYPELQAPQDGATRWSNMRVFVEFKGMKVARQVDGFCDDPTEAFERLGEKPTQTRGQAIGYAEAMLAHQQRTHIFSLQVLGRYARFFRWDKAGAFVSDLVDYVEDPTLLVQFLWRFCKLSDEQQGIDPTAEKIDKPSALYDLMKAGPDPNALTPKQLQYWQDSLREDWPWWKLKVSDCNCVRHVLAPQTAPQSPESLPLGESRPAEKQLVRYFLVAKPHFRALGVTGRGTRGYIAMDPETRRLFYLKDCWRVSLPGIQKEGDVLRALRVAQVEYVPTLVCDGDVCSRCGLNSGESTHPVPDDVPAASGAGMTGPWLGTQSSSEGNAVQTALRGSNAPLSPAALDGPQSTLTDKHARGDSADEMNTMKPHIHYRMVVSEIGQPLDDFEESRQLIATIMYAVVAHYMAYERAGILHRDVSRGNILIYSHPTGRLQADGSPEIVTTAILNDWDLSKDVRTNREGARQPNRTGTWQFMSAALLRNPKKVHQVADDLESFVHVLIYESLRYLRHNCDSVKLVMRQYFDSYDYAPNGEASGGSEKLGAFHAGYLSTGAKVLRFDSLHVRRIIRRSLQWLKKYYVKSHPHLLEPENAPVREEAITSVSTKTATPSYLLGFAQERDSIASLLTSTPKTSVAHEIDVDSEEDEEKTFADLEDVTPIETHTPMIELLYDHLNTETGWLSGDKLQDQLKAEALEVSRSTASRSQSSASKRSASQSQPGEPEDPERRKCKMAKTSLGRSPT</sequence>
<dbReference type="Proteomes" id="UP000305948">
    <property type="component" value="Unassembled WGS sequence"/>
</dbReference>
<evidence type="ECO:0000259" key="2">
    <source>
        <dbReference type="Pfam" id="PF17667"/>
    </source>
</evidence>
<gene>
    <name evidence="3" type="ORF">OE88DRAFT_1708888</name>
</gene>
<dbReference type="InterPro" id="IPR040976">
    <property type="entry name" value="Pkinase_fungal"/>
</dbReference>
<dbReference type="PANTHER" id="PTHR38248:SF2">
    <property type="entry name" value="FUNK1 11"/>
    <property type="match status" value="1"/>
</dbReference>
<dbReference type="SUPFAM" id="SSF56112">
    <property type="entry name" value="Protein kinase-like (PK-like)"/>
    <property type="match status" value="1"/>
</dbReference>